<accession>F1L2Y7</accession>
<evidence type="ECO:0000256" key="3">
    <source>
        <dbReference type="ARBA" id="ARBA00023242"/>
    </source>
</evidence>
<dbReference type="EMBL" id="JI170348">
    <property type="protein sequence ID" value="ADY44491.1"/>
    <property type="molecule type" value="mRNA"/>
</dbReference>
<dbReference type="GO" id="GO:0019843">
    <property type="term" value="F:rRNA binding"/>
    <property type="evidence" value="ECO:0007669"/>
    <property type="project" value="TreeGrafter"/>
</dbReference>
<evidence type="ECO:0000256" key="2">
    <source>
        <dbReference type="ARBA" id="ARBA00009223"/>
    </source>
</evidence>
<comment type="subcellular location">
    <subcellularLocation>
        <location evidence="1">Nucleus</location>
        <location evidence="1">Nucleolus</location>
    </subcellularLocation>
</comment>
<dbReference type="GO" id="GO:0000462">
    <property type="term" value="P:maturation of SSU-rRNA from tricistronic rRNA transcript (SSU-rRNA, 5.8S rRNA, LSU-rRNA)"/>
    <property type="evidence" value="ECO:0007669"/>
    <property type="project" value="TreeGrafter"/>
</dbReference>
<reference evidence="6" key="1">
    <citation type="journal article" date="2011" name="Genome Res.">
        <title>Deep small RNA sequencing from the nematode Ascaris reveals conservation, functional diversification, and novel developmental profiles.</title>
        <authorList>
            <person name="Wang J."/>
            <person name="Czech B."/>
            <person name="Crunk A."/>
            <person name="Wallace A."/>
            <person name="Mitreva M."/>
            <person name="Hannon G.J."/>
            <person name="Davis R.E."/>
        </authorList>
    </citation>
    <scope>NUCLEOTIDE SEQUENCE</scope>
</reference>
<proteinExistence type="evidence at transcript level"/>
<comment type="similarity">
    <text evidence="2">Belongs to the UTP25 family.</text>
</comment>
<protein>
    <submittedName>
        <fullName evidence="6">Digestive organ expansion factor</fullName>
    </submittedName>
</protein>
<evidence type="ECO:0000259" key="4">
    <source>
        <dbReference type="Pfam" id="PF06862"/>
    </source>
</evidence>
<dbReference type="InterPro" id="IPR053940">
    <property type="entry name" value="UTP25_NTPase-like"/>
</dbReference>
<dbReference type="PANTHER" id="PTHR12933:SF0">
    <property type="entry name" value="U3 SMALL NUCLEOLAR RNA-ASSOCIATED PROTEIN 25 HOMOLOG"/>
    <property type="match status" value="1"/>
</dbReference>
<dbReference type="PANTHER" id="PTHR12933">
    <property type="entry name" value="ORF PROTEIN-RELATED"/>
    <property type="match status" value="1"/>
</dbReference>
<dbReference type="AlphaFoldDB" id="F1L2Y7"/>
<keyword evidence="3" id="KW-0539">Nucleus</keyword>
<evidence type="ECO:0000256" key="1">
    <source>
        <dbReference type="ARBA" id="ARBA00004604"/>
    </source>
</evidence>
<dbReference type="InterPro" id="IPR010678">
    <property type="entry name" value="UTP25"/>
</dbReference>
<feature type="domain" description="UTP25 NTP hydrolase-like" evidence="5">
    <location>
        <begin position="123"/>
        <end position="381"/>
    </location>
</feature>
<dbReference type="Pfam" id="PF06862">
    <property type="entry name" value="Utp25_C"/>
    <property type="match status" value="1"/>
</dbReference>
<organism evidence="6">
    <name type="scientific">Ascaris suum</name>
    <name type="common">Pig roundworm</name>
    <name type="synonym">Ascaris lumbricoides</name>
    <dbReference type="NCBI Taxonomy" id="6253"/>
    <lineage>
        <taxon>Eukaryota</taxon>
        <taxon>Metazoa</taxon>
        <taxon>Ecdysozoa</taxon>
        <taxon>Nematoda</taxon>
        <taxon>Chromadorea</taxon>
        <taxon>Rhabditida</taxon>
        <taxon>Spirurina</taxon>
        <taxon>Ascaridomorpha</taxon>
        <taxon>Ascaridoidea</taxon>
        <taxon>Ascarididae</taxon>
        <taxon>Ascaris</taxon>
    </lineage>
</organism>
<dbReference type="GO" id="GO:0032040">
    <property type="term" value="C:small-subunit processome"/>
    <property type="evidence" value="ECO:0007669"/>
    <property type="project" value="TreeGrafter"/>
</dbReference>
<dbReference type="GO" id="GO:0034511">
    <property type="term" value="F:U3 snoRNA binding"/>
    <property type="evidence" value="ECO:0007669"/>
    <property type="project" value="InterPro"/>
</dbReference>
<evidence type="ECO:0000259" key="5">
    <source>
        <dbReference type="Pfam" id="PF22916"/>
    </source>
</evidence>
<evidence type="ECO:0000313" key="6">
    <source>
        <dbReference type="EMBL" id="ADY44491.1"/>
    </source>
</evidence>
<dbReference type="InterPro" id="IPR053939">
    <property type="entry name" value="UTP25_C"/>
</dbReference>
<name>F1L2Y7_ASCSU</name>
<sequence length="569" mass="66068">MIKRKRRIEQDVSGEAKSSRRKVDYFSRHFSYELDGAVAERLMQSTNSAPLLSQVILKGLGPVRYEKRLEEHAINLDEEPHLDYFDIPSKLLENLELSNGGPLSDTQLSIYNIMGRYIDMSLVTKSHEHEVLYCMHVLNHIIKTRNMVISNSHNLQELRQKGTLTEDDIERTRDQGFSRPKVLILCAMKKDAFRIVEHFRTLIFGDSPKPFISNSQRFRSEFEDTGYRINAKRDVDEEFRELMSGNVDDCFRLGIGIAKKSLKLFTPFDESDIILASPLGLRIIIGDESETTHEADFLASIEILILDKADIFLMQNWEHLLHIIDTLHSRPEKLNVDISRVRQWALNQHTSLYRQTVIFSSIQLAECQAIFALKCRNFAGFISHCPPSAGFLDCIEVPVCQELHRLAVNLAETQSDERFAYFKEKILGKCEQGTAIFIPSYFDFVRIRNLFKVDNESFVQLNEYAKQGKVAKARELFVEGKKRFMLITERFHFFRRYRIKGIKSLVFYQVPSQPRFYHDLINMVTDMDRVLVHVIHTKFDAIRMANIFGDDTYRCITKSSKNVLVLLSK</sequence>
<feature type="domain" description="UTP25 C-terminal" evidence="4">
    <location>
        <begin position="395"/>
        <end position="563"/>
    </location>
</feature>
<dbReference type="Pfam" id="PF22916">
    <property type="entry name" value="UTP25_NTPase-like"/>
    <property type="match status" value="1"/>
</dbReference>